<dbReference type="Pfam" id="PF03452">
    <property type="entry name" value="Anp1"/>
    <property type="match status" value="2"/>
</dbReference>
<evidence type="ECO:0008006" key="5">
    <source>
        <dbReference type="Google" id="ProtNLM"/>
    </source>
</evidence>
<keyword evidence="2" id="KW-0472">Membrane</keyword>
<evidence type="ECO:0000256" key="2">
    <source>
        <dbReference type="SAM" id="Phobius"/>
    </source>
</evidence>
<keyword evidence="2" id="KW-1133">Transmembrane helix</keyword>
<dbReference type="Gene3D" id="3.90.550.10">
    <property type="entry name" value="Spore Coat Polysaccharide Biosynthesis Protein SpsA, Chain A"/>
    <property type="match status" value="2"/>
</dbReference>
<dbReference type="PANTHER" id="PTHR43083">
    <property type="entry name" value="MANNAN POLYMERASE II"/>
    <property type="match status" value="1"/>
</dbReference>
<sequence length="763" mass="87350">MSLLKTRVHPSARALQRSPVMFGFFALFIVTAGLSVWQLTRQPLVQIQKEDVVDLSYLKIHKNDHIGKSVLHPRAAELPNVESEPFDLHQYRETLVATIRETTETFPQYGSAERGIHYRLDNDGIIKQGAHDMVLIVVVFNDEKSWGGGRSPKDFFNLLATFTHPTEKTSVTMLTSNRTEFNKVQRIMKEKIPEYAQLSLLLRNDFNVGSVVTRENRHNDGIQHVRRRMISRYRNFALMSTLESWHQHVVWLDADVHTIPNGLVSKMVKANRDILEPVCLQGGREYDMNAWVGTRTHPKSTQERNGFVPNELDVDRISFFSNTTHDYIALDSVGGTMLEWDMEGYDGIETEGLCYSAHFLGFRCWAAMSLPVTKAPARLTPLQRSPVVLGLFAAFVVTAGVSFWLLTARSSASIRHSLVDSLSYLKVDKSDHIGKSVLHPRTGALPDVEGNPFTLHQYRENYVDNIRETTETFPQYGSIERGIHYRLDNDDIIKQDAHDMVLIVTVFNDAKSWGNGRTNDDYFNLLATFKYPSKKTSVTMLTSNRTEFNKVQRIMKEKIPEYAQLSLLLRNDFNVGSVVTRENRHNDGIQHVRRRMISRYRNFALMSTLESWHQHVVWLDADVHTIPNGLVSKMVKANRDILEPVCLQGGREYDMNAWVGTRTHPKSTQERNGFVPNELDVDRISFFSNTTHDYIALDSVGGTMLYVRADIHRQGVLFPHHYIIGSEWDMEGYDGIETEGLCYSAHFLGFRCWGMPHEVIHHP</sequence>
<protein>
    <recommendedName>
        <fullName evidence="5">Glycosyltransferase family 62 protein</fullName>
    </recommendedName>
</protein>
<reference evidence="3" key="1">
    <citation type="submission" date="2019-03" db="EMBL/GenBank/DDBJ databases">
        <title>Long read genome sequence of the mycoparasitic Pythium oligandrum ATCC 38472 isolated from sugarbeet rhizosphere.</title>
        <authorList>
            <person name="Gaulin E."/>
        </authorList>
    </citation>
    <scope>NUCLEOTIDE SEQUENCE</scope>
    <source>
        <strain evidence="3">ATCC 38472_TT</strain>
    </source>
</reference>
<dbReference type="EMBL" id="SPLM01000006">
    <property type="protein sequence ID" value="TMW66843.1"/>
    <property type="molecule type" value="Genomic_DNA"/>
</dbReference>
<organism evidence="3 4">
    <name type="scientific">Pythium oligandrum</name>
    <name type="common">Mycoparasitic fungus</name>
    <dbReference type="NCBI Taxonomy" id="41045"/>
    <lineage>
        <taxon>Eukaryota</taxon>
        <taxon>Sar</taxon>
        <taxon>Stramenopiles</taxon>
        <taxon>Oomycota</taxon>
        <taxon>Peronosporomycetes</taxon>
        <taxon>Pythiales</taxon>
        <taxon>Pythiaceae</taxon>
        <taxon>Pythium</taxon>
    </lineage>
</organism>
<comment type="caution">
    <text evidence="3">The sequence shown here is derived from an EMBL/GenBank/DDBJ whole genome shotgun (WGS) entry which is preliminary data.</text>
</comment>
<gene>
    <name evidence="3" type="ORF">Poli38472_011959</name>
</gene>
<dbReference type="Proteomes" id="UP000794436">
    <property type="component" value="Unassembled WGS sequence"/>
</dbReference>
<evidence type="ECO:0000313" key="3">
    <source>
        <dbReference type="EMBL" id="TMW66843.1"/>
    </source>
</evidence>
<feature type="transmembrane region" description="Helical" evidence="2">
    <location>
        <begin position="387"/>
        <end position="406"/>
    </location>
</feature>
<evidence type="ECO:0000256" key="1">
    <source>
        <dbReference type="ARBA" id="ARBA00037964"/>
    </source>
</evidence>
<accession>A0A8K1CPX2</accession>
<evidence type="ECO:0000313" key="4">
    <source>
        <dbReference type="Proteomes" id="UP000794436"/>
    </source>
</evidence>
<dbReference type="InterPro" id="IPR029044">
    <property type="entry name" value="Nucleotide-diphossugar_trans"/>
</dbReference>
<dbReference type="OrthoDB" id="165538at2759"/>
<proteinExistence type="inferred from homology"/>
<keyword evidence="2" id="KW-0812">Transmembrane</keyword>
<feature type="transmembrane region" description="Helical" evidence="2">
    <location>
        <begin position="20"/>
        <end position="39"/>
    </location>
</feature>
<dbReference type="InterPro" id="IPR052086">
    <property type="entry name" value="Mannan_Polymerase_Subunit"/>
</dbReference>
<dbReference type="PANTHER" id="PTHR43083:SF6">
    <property type="entry name" value="MANNAN POLYMERASE COMPLEXES SUBUNIT MNN9"/>
    <property type="match status" value="1"/>
</dbReference>
<keyword evidence="4" id="KW-1185">Reference proteome</keyword>
<dbReference type="AlphaFoldDB" id="A0A8K1CPX2"/>
<name>A0A8K1CPX2_PYTOL</name>
<comment type="similarity">
    <text evidence="1">Belongs to the ANP1/MMN9/VAN1 family.</text>
</comment>